<dbReference type="GO" id="GO:0005829">
    <property type="term" value="C:cytosol"/>
    <property type="evidence" value="ECO:0007669"/>
    <property type="project" value="UniProtKB-ARBA"/>
</dbReference>
<evidence type="ECO:0000313" key="4">
    <source>
        <dbReference type="Proteomes" id="UP000291981"/>
    </source>
</evidence>
<dbReference type="AlphaFoldDB" id="A0A4Q8Q914"/>
<dbReference type="Proteomes" id="UP000291981">
    <property type="component" value="Unassembled WGS sequence"/>
</dbReference>
<accession>A0A4Q8Q914</accession>
<dbReference type="Gene3D" id="3.20.20.100">
    <property type="entry name" value="NADP-dependent oxidoreductase domain"/>
    <property type="match status" value="1"/>
</dbReference>
<dbReference type="InterPro" id="IPR036812">
    <property type="entry name" value="NAD(P)_OxRdtase_dom_sf"/>
</dbReference>
<dbReference type="RefSeq" id="WP_130612674.1">
    <property type="nucleotide sequence ID" value="NZ_SGIU01000002.1"/>
</dbReference>
<protein>
    <submittedName>
        <fullName evidence="3">Aldo/keto reductase</fullName>
    </submittedName>
</protein>
<proteinExistence type="predicted"/>
<dbReference type="GO" id="GO:0016491">
    <property type="term" value="F:oxidoreductase activity"/>
    <property type="evidence" value="ECO:0007669"/>
    <property type="project" value="UniProtKB-KW"/>
</dbReference>
<dbReference type="CDD" id="cd19091">
    <property type="entry name" value="AKR_PsAKR"/>
    <property type="match status" value="1"/>
</dbReference>
<organism evidence="3 4">
    <name type="scientific">Flagellimonas allohymeniacidonis</name>
    <dbReference type="NCBI Taxonomy" id="2517819"/>
    <lineage>
        <taxon>Bacteria</taxon>
        <taxon>Pseudomonadati</taxon>
        <taxon>Bacteroidota</taxon>
        <taxon>Flavobacteriia</taxon>
        <taxon>Flavobacteriales</taxon>
        <taxon>Flavobacteriaceae</taxon>
        <taxon>Flagellimonas</taxon>
    </lineage>
</organism>
<dbReference type="PANTHER" id="PTHR43364:SF4">
    <property type="entry name" value="NAD(P)-LINKED OXIDOREDUCTASE SUPERFAMILY PROTEIN"/>
    <property type="match status" value="1"/>
</dbReference>
<gene>
    <name evidence="3" type="ORF">EW142_08495</name>
</gene>
<comment type="caution">
    <text evidence="3">The sequence shown here is derived from an EMBL/GenBank/DDBJ whole genome shotgun (WGS) entry which is preliminary data.</text>
</comment>
<evidence type="ECO:0000313" key="3">
    <source>
        <dbReference type="EMBL" id="TAI46735.1"/>
    </source>
</evidence>
<dbReference type="PRINTS" id="PR00069">
    <property type="entry name" value="ALDKETRDTASE"/>
</dbReference>
<dbReference type="FunFam" id="3.20.20.100:FF:000004">
    <property type="entry name" value="Oxidoreductase, aldo/keto reductase"/>
    <property type="match status" value="1"/>
</dbReference>
<dbReference type="SUPFAM" id="SSF51430">
    <property type="entry name" value="NAD(P)-linked oxidoreductase"/>
    <property type="match status" value="1"/>
</dbReference>
<sequence>MRYKTLGKSGLITSELTLGTMLFGESSGRATPKKEALQLVDHYLGEGGNHLDTADVYAGGISEEIIGEALKGRRDQALIATKVRFPMGENINSAGLSRWHIIKGVNDSLKRLNTDHLDLLYLHCWDPLTPLEETLRALEDLVQSGKVRYLGLSNFKAWQAMKAQGLCHQLNQNYFVAAQYQYSLVKRDIEYEFFDFMESEGLGLVPWGPLGGGFLTGKYRKEGPTDGRIASTGEDTEESWERRSTEKNWRIIDVVQELSEKHNCTPTQIAIAWILSKKVVSSVILGARTLDQLKDNLKASRIQLSAEEIQALDQTSALEELYPYRMIEAYGKRPL</sequence>
<keyword evidence="1" id="KW-0560">Oxidoreductase</keyword>
<evidence type="ECO:0000256" key="1">
    <source>
        <dbReference type="ARBA" id="ARBA00023002"/>
    </source>
</evidence>
<dbReference type="OrthoDB" id="9773828at2"/>
<name>A0A4Q8Q914_9FLAO</name>
<dbReference type="InterPro" id="IPR018170">
    <property type="entry name" value="Aldo/ket_reductase_CS"/>
</dbReference>
<dbReference type="InterPro" id="IPR020471">
    <property type="entry name" value="AKR"/>
</dbReference>
<reference evidence="3 4" key="1">
    <citation type="submission" date="2019-02" db="EMBL/GenBank/DDBJ databases">
        <title>Draft genome sequence of Muricauda sp. 176CP4-71.</title>
        <authorList>
            <person name="Park J.-S."/>
        </authorList>
    </citation>
    <scope>NUCLEOTIDE SEQUENCE [LARGE SCALE GENOMIC DNA]</scope>
    <source>
        <strain evidence="3 4">176CP4-71</strain>
    </source>
</reference>
<keyword evidence="4" id="KW-1185">Reference proteome</keyword>
<dbReference type="Pfam" id="PF00248">
    <property type="entry name" value="Aldo_ket_red"/>
    <property type="match status" value="1"/>
</dbReference>
<dbReference type="InterPro" id="IPR023210">
    <property type="entry name" value="NADP_OxRdtase_dom"/>
</dbReference>
<evidence type="ECO:0000259" key="2">
    <source>
        <dbReference type="Pfam" id="PF00248"/>
    </source>
</evidence>
<feature type="domain" description="NADP-dependent oxidoreductase" evidence="2">
    <location>
        <begin position="15"/>
        <end position="315"/>
    </location>
</feature>
<dbReference type="InterPro" id="IPR050523">
    <property type="entry name" value="AKR_Detox_Biosynth"/>
</dbReference>
<dbReference type="PANTHER" id="PTHR43364">
    <property type="entry name" value="NADH-SPECIFIC METHYLGLYOXAL REDUCTASE-RELATED"/>
    <property type="match status" value="1"/>
</dbReference>
<dbReference type="PROSITE" id="PS00062">
    <property type="entry name" value="ALDOKETO_REDUCTASE_2"/>
    <property type="match status" value="1"/>
</dbReference>
<dbReference type="EMBL" id="SGIU01000002">
    <property type="protein sequence ID" value="TAI46735.1"/>
    <property type="molecule type" value="Genomic_DNA"/>
</dbReference>